<feature type="compositionally biased region" description="Acidic residues" evidence="1">
    <location>
        <begin position="10"/>
        <end position="24"/>
    </location>
</feature>
<protein>
    <recommendedName>
        <fullName evidence="2">DUF3719 domain-containing protein</fullName>
    </recommendedName>
</protein>
<feature type="compositionally biased region" description="Low complexity" evidence="1">
    <location>
        <begin position="247"/>
        <end position="269"/>
    </location>
</feature>
<accession>A0AAW1D788</accession>
<feature type="region of interest" description="Disordered" evidence="1">
    <location>
        <begin position="332"/>
        <end position="369"/>
    </location>
</feature>
<evidence type="ECO:0000313" key="4">
    <source>
        <dbReference type="Proteomes" id="UP001461498"/>
    </source>
</evidence>
<proteinExistence type="predicted"/>
<evidence type="ECO:0000259" key="2">
    <source>
        <dbReference type="Pfam" id="PF12516"/>
    </source>
</evidence>
<feature type="domain" description="DUF3719" evidence="2">
    <location>
        <begin position="72"/>
        <end position="106"/>
    </location>
</feature>
<gene>
    <name evidence="3" type="ORF">O3M35_008298</name>
</gene>
<evidence type="ECO:0000256" key="1">
    <source>
        <dbReference type="SAM" id="MobiDB-lite"/>
    </source>
</evidence>
<name>A0AAW1D788_9HEMI</name>
<evidence type="ECO:0000313" key="3">
    <source>
        <dbReference type="EMBL" id="KAK9506342.1"/>
    </source>
</evidence>
<feature type="region of interest" description="Disordered" evidence="1">
    <location>
        <begin position="220"/>
        <end position="281"/>
    </location>
</feature>
<feature type="region of interest" description="Disordered" evidence="1">
    <location>
        <begin position="1"/>
        <end position="41"/>
    </location>
</feature>
<organism evidence="3 4">
    <name type="scientific">Rhynocoris fuscipes</name>
    <dbReference type="NCBI Taxonomy" id="488301"/>
    <lineage>
        <taxon>Eukaryota</taxon>
        <taxon>Metazoa</taxon>
        <taxon>Ecdysozoa</taxon>
        <taxon>Arthropoda</taxon>
        <taxon>Hexapoda</taxon>
        <taxon>Insecta</taxon>
        <taxon>Pterygota</taxon>
        <taxon>Neoptera</taxon>
        <taxon>Paraneoptera</taxon>
        <taxon>Hemiptera</taxon>
        <taxon>Heteroptera</taxon>
        <taxon>Panheteroptera</taxon>
        <taxon>Cimicomorpha</taxon>
        <taxon>Reduviidae</taxon>
        <taxon>Harpactorinae</taxon>
        <taxon>Harpactorini</taxon>
        <taxon>Rhynocoris</taxon>
    </lineage>
</organism>
<dbReference type="Pfam" id="PF12516">
    <property type="entry name" value="DUF3719"/>
    <property type="match status" value="1"/>
</dbReference>
<sequence>MSDNSNVSYGEDEWSQCVEEESESDIGSRSTSSTLSWTDEAENGISEEMRNQYELFESALYSELDGEELPEPLLEEVAVWKQHSPHLRITGTQIVPTFHEVEDEYPEDYEEVLAAHSSEHEDVIEQFREQCSLSNNTEMKSKIKDTDALFEKRPSLKNKETTVHSENHYKTSPKKENQSFHILEETLEIVEPPVHRARRAPLSSRGCLNRHEYKCNHITEHEESTDQNLKPPSCRQRKLSPAKMQRRNLSSSFSASRASRRVSTAASARLPKRKSLVSESTPKMFERQLTESADTCSFRHGILPPIQTIAITPKLPSKRANSAMLRFSKTLPRTRPNTSKNKPVWLTPIDDSDHHNGQKDLDVLPRGDGHLSPLAPSLPYCTASKQSKQVSIPRRWRY</sequence>
<feature type="compositionally biased region" description="Polar residues" evidence="1">
    <location>
        <begin position="25"/>
        <end position="37"/>
    </location>
</feature>
<dbReference type="AlphaFoldDB" id="A0AAW1D788"/>
<dbReference type="EMBL" id="JAPXFL010000005">
    <property type="protein sequence ID" value="KAK9506342.1"/>
    <property type="molecule type" value="Genomic_DNA"/>
</dbReference>
<keyword evidence="4" id="KW-1185">Reference proteome</keyword>
<dbReference type="Proteomes" id="UP001461498">
    <property type="component" value="Unassembled WGS sequence"/>
</dbReference>
<dbReference type="InterPro" id="IPR022194">
    <property type="entry name" value="DUF3719"/>
</dbReference>
<feature type="compositionally biased region" description="Basic and acidic residues" evidence="1">
    <location>
        <begin position="351"/>
        <end position="369"/>
    </location>
</feature>
<comment type="caution">
    <text evidence="3">The sequence shown here is derived from an EMBL/GenBank/DDBJ whole genome shotgun (WGS) entry which is preliminary data.</text>
</comment>
<feature type="compositionally biased region" description="Basic residues" evidence="1">
    <location>
        <begin position="235"/>
        <end position="246"/>
    </location>
</feature>
<reference evidence="3 4" key="1">
    <citation type="submission" date="2022-12" db="EMBL/GenBank/DDBJ databases">
        <title>Chromosome-level genome assembly of true bugs.</title>
        <authorList>
            <person name="Ma L."/>
            <person name="Li H."/>
        </authorList>
    </citation>
    <scope>NUCLEOTIDE SEQUENCE [LARGE SCALE GENOMIC DNA]</scope>
    <source>
        <strain evidence="3">Lab_2022b</strain>
    </source>
</reference>